<dbReference type="SUPFAM" id="SSF53335">
    <property type="entry name" value="S-adenosyl-L-methionine-dependent methyltransferases"/>
    <property type="match status" value="1"/>
</dbReference>
<name>A0AA36Y5B7_9FIRM</name>
<dbReference type="Gene3D" id="3.40.50.720">
    <property type="entry name" value="NAD(P)-binding Rossmann-like Domain"/>
    <property type="match status" value="1"/>
</dbReference>
<dbReference type="RefSeq" id="WP_009532611.1">
    <property type="nucleotide sequence ID" value="NZ_JH590862.1"/>
</dbReference>
<dbReference type="InterPro" id="IPR038576">
    <property type="entry name" value="Methyltransf_Zn-bd_dom_put_sf"/>
</dbReference>
<dbReference type="PANTHER" id="PTHR43861">
    <property type="entry name" value="TRANS-ACONITATE 2-METHYLTRANSFERASE-RELATED"/>
    <property type="match status" value="1"/>
</dbReference>
<evidence type="ECO:0000313" key="2">
    <source>
        <dbReference type="EMBL" id="EHO17179.1"/>
    </source>
</evidence>
<evidence type="ECO:0000259" key="1">
    <source>
        <dbReference type="Pfam" id="PF08484"/>
    </source>
</evidence>
<feature type="domain" description="C-methyltransferase" evidence="1">
    <location>
        <begin position="262"/>
        <end position="359"/>
    </location>
</feature>
<dbReference type="InterPro" id="IPR013691">
    <property type="entry name" value="MeTrfase_14"/>
</dbReference>
<dbReference type="CDD" id="cd02440">
    <property type="entry name" value="AdoMet_MTases"/>
    <property type="match status" value="1"/>
</dbReference>
<proteinExistence type="predicted"/>
<protein>
    <recommendedName>
        <fullName evidence="1">C-methyltransferase domain-containing protein</fullName>
    </recommendedName>
</protein>
<keyword evidence="3" id="KW-1185">Reference proteome</keyword>
<dbReference type="InterPro" id="IPR029063">
    <property type="entry name" value="SAM-dependent_MTases_sf"/>
</dbReference>
<dbReference type="AlphaFoldDB" id="A0AA36Y5B7"/>
<accession>A0AA36Y5B7</accession>
<sequence>MKRCIACGAPLSAEPLLTIENMPAAAQHLPRPEDAATERGVTLRLCACTGCGLTQLDTEPVSYYRDVIRSGGYSETMDKLRRAQYDAWIPAFHLEGKKILEAGCGQGEFLSILAAYPVKAYGMEHFHELVVKAREKGLTVAEEYPEREDQVFENGPFDAFTSFNFLEHQPDPAAYLRAIANNLTAGGAGLVTVPSFEYILEENSFYEFIPDHLSYFTEDSLSSLLNRCGFDVLKKERVNRDTISVWIKKKARPDVSGLIEKQKSIARDITGLVNEAAARGKVAIWGASHQGFSIAASLGLGDKICYIIDSAPFKQGHIAPSSHIPIVSPDAAAADPATCILIVAPGYTEEIAARICEKFPAGTEIWTLRSDVPERLTDRREA</sequence>
<reference evidence="2 3" key="1">
    <citation type="submission" date="2011-10" db="EMBL/GenBank/DDBJ databases">
        <title>The Genome Sequence of Lachnospiraceae bacterium ACC2.</title>
        <authorList>
            <consortium name="The Broad Institute Genome Sequencing Platform"/>
            <person name="Earl A."/>
            <person name="Ward D."/>
            <person name="Feldgarden M."/>
            <person name="Gevers D."/>
            <person name="Sizova M."/>
            <person name="Hazen A."/>
            <person name="Epstein S."/>
            <person name="Young S.K."/>
            <person name="Zeng Q."/>
            <person name="Gargeya S."/>
            <person name="Fitzgerald M."/>
            <person name="Haas B."/>
            <person name="Abouelleil A."/>
            <person name="Alvarado L."/>
            <person name="Arachchi H.M."/>
            <person name="Berlin A."/>
            <person name="Brown A."/>
            <person name="Chapman S.B."/>
            <person name="Chen Z."/>
            <person name="Dunbar C."/>
            <person name="Freedman E."/>
            <person name="Gearin G."/>
            <person name="Goldberg J."/>
            <person name="Griggs A."/>
            <person name="Gujja S."/>
            <person name="Heiman D."/>
            <person name="Howarth C."/>
            <person name="Larson L."/>
            <person name="Lui A."/>
            <person name="MacDonald P.J.P."/>
            <person name="Montmayeur A."/>
            <person name="Murphy C."/>
            <person name="Neiman D."/>
            <person name="Pearson M."/>
            <person name="Priest M."/>
            <person name="Roberts A."/>
            <person name="Saif S."/>
            <person name="Shea T."/>
            <person name="Shenoy N."/>
            <person name="Sisk P."/>
            <person name="Stolte C."/>
            <person name="Sykes S."/>
            <person name="Wortman J."/>
            <person name="Nusbaum C."/>
            <person name="Birren B."/>
        </authorList>
    </citation>
    <scope>NUCLEOTIDE SEQUENCE [LARGE SCALE GENOMIC DNA]</scope>
    <source>
        <strain evidence="2 3">ACC2</strain>
    </source>
</reference>
<organism evidence="2 3">
    <name type="scientific">Stomatobaculum longum</name>
    <dbReference type="NCBI Taxonomy" id="796942"/>
    <lineage>
        <taxon>Bacteria</taxon>
        <taxon>Bacillati</taxon>
        <taxon>Bacillota</taxon>
        <taxon>Clostridia</taxon>
        <taxon>Lachnospirales</taxon>
        <taxon>Lachnospiraceae</taxon>
        <taxon>Stomatobaculum</taxon>
    </lineage>
</organism>
<dbReference type="Pfam" id="PF08484">
    <property type="entry name" value="Methyltransf_14"/>
    <property type="match status" value="1"/>
</dbReference>
<dbReference type="EMBL" id="AGEL01000006">
    <property type="protein sequence ID" value="EHO17179.1"/>
    <property type="molecule type" value="Genomic_DNA"/>
</dbReference>
<dbReference type="Proteomes" id="UP000018466">
    <property type="component" value="Unassembled WGS sequence"/>
</dbReference>
<dbReference type="Gene3D" id="3.40.50.150">
    <property type="entry name" value="Vaccinia Virus protein VP39"/>
    <property type="match status" value="1"/>
</dbReference>
<dbReference type="Pfam" id="PF13489">
    <property type="entry name" value="Methyltransf_23"/>
    <property type="match status" value="1"/>
</dbReference>
<dbReference type="PANTHER" id="PTHR43861:SF6">
    <property type="entry name" value="METHYLTRANSFERASE TYPE 11"/>
    <property type="match status" value="1"/>
</dbReference>
<dbReference type="Gene3D" id="6.20.50.110">
    <property type="entry name" value="Methyltransferase, zinc-binding domain"/>
    <property type="match status" value="1"/>
</dbReference>
<gene>
    <name evidence="2" type="ORF">HMPREF9623_00778</name>
</gene>
<comment type="caution">
    <text evidence="2">The sequence shown here is derived from an EMBL/GenBank/DDBJ whole genome shotgun (WGS) entry which is preliminary data.</text>
</comment>
<dbReference type="GeneID" id="86940554"/>
<evidence type="ECO:0000313" key="3">
    <source>
        <dbReference type="Proteomes" id="UP000018466"/>
    </source>
</evidence>